<dbReference type="AlphaFoldDB" id="A0A0F9LEZ6"/>
<gene>
    <name evidence="1" type="ORF">LCGC14_1207560</name>
</gene>
<feature type="non-terminal residue" evidence="1">
    <location>
        <position position="1"/>
    </location>
</feature>
<evidence type="ECO:0000313" key="1">
    <source>
        <dbReference type="EMBL" id="KKM93524.1"/>
    </source>
</evidence>
<accession>A0A0F9LEZ6</accession>
<dbReference type="EMBL" id="LAZR01006255">
    <property type="protein sequence ID" value="KKM93524.1"/>
    <property type="molecule type" value="Genomic_DNA"/>
</dbReference>
<organism evidence="1">
    <name type="scientific">marine sediment metagenome</name>
    <dbReference type="NCBI Taxonomy" id="412755"/>
    <lineage>
        <taxon>unclassified sequences</taxon>
        <taxon>metagenomes</taxon>
        <taxon>ecological metagenomes</taxon>
    </lineage>
</organism>
<name>A0A0F9LEZ6_9ZZZZ</name>
<protein>
    <submittedName>
        <fullName evidence="1">Uncharacterized protein</fullName>
    </submittedName>
</protein>
<comment type="caution">
    <text evidence="1">The sequence shown here is derived from an EMBL/GenBank/DDBJ whole genome shotgun (WGS) entry which is preliminary data.</text>
</comment>
<sequence>CYFRTDNDQFNSASNHQFYIIAENGEINTKVDVPQAIQKNYYDLYIKNDTLFTTEYYNHNTFYLDLSTNTWIETRKGIDLYFADKDYSVYSLDFGEWGGSTWFEDRQTKNQYEIGVSTPIVNRLNETYYLTSGTSILKIDNPKRLDKSEEPYDYKKAVLDKDYHKESNYSTNGAETVFEYSDNDYFNPTFSIATSFIQDNKLYHLYKDSISTKIGRIENNDLIPIYTLKSNIRPFIRYYDTRNPIQNKNSQTLQFKTNQENVYGLIVINENDINIITFDNKYKEPVYGKNELNEWVEKSLEFFSSNLDNLHISEIDSLEKKIKATDVTQKHKISTYRLEGMDVETPRIYRKIESDTLKLITMYYYGTIEKEIELIHLEWVLNNKNTSLYESLRSTIKKDKKANPFEPKFICISNYLTAKFGKPSSIKKESNGFEQKWIADKLIIVLDYSGNVQLTIQHK</sequence>
<reference evidence="1" key="1">
    <citation type="journal article" date="2015" name="Nature">
        <title>Complex archaea that bridge the gap between prokaryotes and eukaryotes.</title>
        <authorList>
            <person name="Spang A."/>
            <person name="Saw J.H."/>
            <person name="Jorgensen S.L."/>
            <person name="Zaremba-Niedzwiedzka K."/>
            <person name="Martijn J."/>
            <person name="Lind A.E."/>
            <person name="van Eijk R."/>
            <person name="Schleper C."/>
            <person name="Guy L."/>
            <person name="Ettema T.J."/>
        </authorList>
    </citation>
    <scope>NUCLEOTIDE SEQUENCE</scope>
</reference>
<proteinExistence type="predicted"/>